<dbReference type="GO" id="GO:0005886">
    <property type="term" value="C:plasma membrane"/>
    <property type="evidence" value="ECO:0007669"/>
    <property type="project" value="UniProtKB-SubCell"/>
</dbReference>
<evidence type="ECO:0000313" key="9">
    <source>
        <dbReference type="Proteomes" id="UP000251835"/>
    </source>
</evidence>
<dbReference type="RefSeq" id="WP_116496132.1">
    <property type="nucleotide sequence ID" value="NZ_QENZ01000003.1"/>
</dbReference>
<organism evidence="8 9">
    <name type="scientific">Balneicella halophila</name>
    <dbReference type="NCBI Taxonomy" id="1537566"/>
    <lineage>
        <taxon>Bacteria</taxon>
        <taxon>Pseudomonadati</taxon>
        <taxon>Bacteroidota</taxon>
        <taxon>Bacteroidia</taxon>
        <taxon>Bacteroidales</taxon>
        <taxon>Balneicellaceae</taxon>
        <taxon>Balneicella</taxon>
    </lineage>
</organism>
<dbReference type="GO" id="GO:0015031">
    <property type="term" value="P:protein transport"/>
    <property type="evidence" value="ECO:0007669"/>
    <property type="project" value="UniProtKB-KW"/>
</dbReference>
<dbReference type="InterPro" id="IPR003400">
    <property type="entry name" value="ExbD"/>
</dbReference>
<comment type="caution">
    <text evidence="8">The sequence shown here is derived from an EMBL/GenBank/DDBJ whole genome shotgun (WGS) entry which is preliminary data.</text>
</comment>
<keyword evidence="3" id="KW-1003">Cell membrane</keyword>
<comment type="similarity">
    <text evidence="2 7">Belongs to the ExbD/TolR family.</text>
</comment>
<protein>
    <submittedName>
        <fullName evidence="8">Biopolymer transport protein ExbD</fullName>
    </submittedName>
</protein>
<evidence type="ECO:0000313" key="8">
    <source>
        <dbReference type="EMBL" id="PVX52604.1"/>
    </source>
</evidence>
<dbReference type="Pfam" id="PF02472">
    <property type="entry name" value="ExbD"/>
    <property type="match status" value="1"/>
</dbReference>
<proteinExistence type="inferred from homology"/>
<dbReference type="EMBL" id="QENZ01000003">
    <property type="protein sequence ID" value="PVX52604.1"/>
    <property type="molecule type" value="Genomic_DNA"/>
</dbReference>
<dbReference type="Proteomes" id="UP000251835">
    <property type="component" value="Unassembled WGS sequence"/>
</dbReference>
<reference evidence="8 9" key="1">
    <citation type="submission" date="2018-05" db="EMBL/GenBank/DDBJ databases">
        <title>Genomic Encyclopedia of Type Strains, Phase IV (KMG-IV): sequencing the most valuable type-strain genomes for metagenomic binning, comparative biology and taxonomic classification.</title>
        <authorList>
            <person name="Goeker M."/>
        </authorList>
    </citation>
    <scope>NUCLEOTIDE SEQUENCE [LARGE SCALE GENOMIC DNA]</scope>
    <source>
        <strain evidence="8 9">DSM 28579</strain>
    </source>
</reference>
<gene>
    <name evidence="8" type="ORF">C7377_0933</name>
</gene>
<keyword evidence="6" id="KW-0472">Membrane</keyword>
<comment type="subcellular location">
    <subcellularLocation>
        <location evidence="1">Cell membrane</location>
        <topology evidence="1">Single-pass membrane protein</topology>
    </subcellularLocation>
    <subcellularLocation>
        <location evidence="7">Cell membrane</location>
        <topology evidence="7">Single-pass type II membrane protein</topology>
    </subcellularLocation>
</comment>
<dbReference type="AlphaFoldDB" id="A0A7L4UTP4"/>
<keyword evidence="7" id="KW-0653">Protein transport</keyword>
<name>A0A7L4UTP4_BALHA</name>
<dbReference type="PANTHER" id="PTHR30558:SF3">
    <property type="entry name" value="BIOPOLYMER TRANSPORT PROTEIN EXBD-RELATED"/>
    <property type="match status" value="1"/>
</dbReference>
<accession>A0A7L4UTP4</accession>
<sequence>MARRKAPELNAGSMADIAFLLLIFFLVTTTMDTQTGIFRKLPPMEKVDNPPKIEKRNLLSVLVNKQDQIQMNGEEVRISEITQKAREFIENKTNSEDRPEKKMTQIEGYGEAEVSKGVVSLQNDRGTTYEVYIAVQDALATAFEQIREDKAREVYKKSYNQLVQDKEEEKVEVIKKMVPMSISEAEPKNIK</sequence>
<keyword evidence="9" id="KW-1185">Reference proteome</keyword>
<dbReference type="OrthoDB" id="9801500at2"/>
<dbReference type="GO" id="GO:0022857">
    <property type="term" value="F:transmembrane transporter activity"/>
    <property type="evidence" value="ECO:0007669"/>
    <property type="project" value="InterPro"/>
</dbReference>
<keyword evidence="5" id="KW-1133">Transmembrane helix</keyword>
<dbReference type="PANTHER" id="PTHR30558">
    <property type="entry name" value="EXBD MEMBRANE COMPONENT OF PMF-DRIVEN MACROMOLECULE IMPORT SYSTEM"/>
    <property type="match status" value="1"/>
</dbReference>
<evidence type="ECO:0000256" key="3">
    <source>
        <dbReference type="ARBA" id="ARBA00022475"/>
    </source>
</evidence>
<evidence type="ECO:0000256" key="2">
    <source>
        <dbReference type="ARBA" id="ARBA00005811"/>
    </source>
</evidence>
<evidence type="ECO:0000256" key="5">
    <source>
        <dbReference type="ARBA" id="ARBA00022989"/>
    </source>
</evidence>
<evidence type="ECO:0000256" key="1">
    <source>
        <dbReference type="ARBA" id="ARBA00004162"/>
    </source>
</evidence>
<keyword evidence="7" id="KW-0813">Transport</keyword>
<evidence type="ECO:0000256" key="4">
    <source>
        <dbReference type="ARBA" id="ARBA00022692"/>
    </source>
</evidence>
<evidence type="ECO:0000256" key="7">
    <source>
        <dbReference type="RuleBase" id="RU003879"/>
    </source>
</evidence>
<keyword evidence="4 7" id="KW-0812">Transmembrane</keyword>
<evidence type="ECO:0000256" key="6">
    <source>
        <dbReference type="ARBA" id="ARBA00023136"/>
    </source>
</evidence>